<evidence type="ECO:0000256" key="1">
    <source>
        <dbReference type="SAM" id="MobiDB-lite"/>
    </source>
</evidence>
<feature type="region of interest" description="Disordered" evidence="1">
    <location>
        <begin position="14"/>
        <end position="113"/>
    </location>
</feature>
<gene>
    <name evidence="2" type="ORF">ADEAN_000110800</name>
</gene>
<accession>A0A7G2C297</accession>
<name>A0A7G2C297_9TRYP</name>
<feature type="region of interest" description="Disordered" evidence="1">
    <location>
        <begin position="151"/>
        <end position="181"/>
    </location>
</feature>
<proteinExistence type="predicted"/>
<protein>
    <submittedName>
        <fullName evidence="2">Uncharacterized protein</fullName>
    </submittedName>
</protein>
<dbReference type="AlphaFoldDB" id="A0A7G2C297"/>
<evidence type="ECO:0000313" key="3">
    <source>
        <dbReference type="Proteomes" id="UP000515908"/>
    </source>
</evidence>
<evidence type="ECO:0000313" key="2">
    <source>
        <dbReference type="EMBL" id="CAD2213665.1"/>
    </source>
</evidence>
<dbReference type="VEuPathDB" id="TriTrypDB:ADEAN_000110800"/>
<feature type="compositionally biased region" description="Low complexity" evidence="1">
    <location>
        <begin position="31"/>
        <end position="42"/>
    </location>
</feature>
<feature type="compositionally biased region" description="Polar residues" evidence="1">
    <location>
        <begin position="100"/>
        <end position="113"/>
    </location>
</feature>
<dbReference type="EMBL" id="LR877146">
    <property type="protein sequence ID" value="CAD2213665.1"/>
    <property type="molecule type" value="Genomic_DNA"/>
</dbReference>
<keyword evidence="3" id="KW-1185">Reference proteome</keyword>
<sequence>MSLDYDIQDLVVPTCDSPLRPAKVSTSRPTSGNSNHSNNNNRSSREEGDFSSVTALLEGMSDFMRSDPSLHGSSVSSSLGSGVHSDPQKLNNKKNKKKNGSGQSLRDSSNSQQYCVPSLNTSISVCSSTHEIPMAGYSKLQNNNNKVKKAKFNNGDPNFKPKGFRKSQTPRAPPASEPTPQAIQNNNIQNMNNNNNNGYRPPVMAAVPADCAVQPIHNHIIVWQDSRPHSDPSPVTTQADQPGRIVITTPIIIIKV</sequence>
<dbReference type="Proteomes" id="UP000515908">
    <property type="component" value="Chromosome 02"/>
</dbReference>
<reference evidence="2 3" key="1">
    <citation type="submission" date="2020-08" db="EMBL/GenBank/DDBJ databases">
        <authorList>
            <person name="Newling K."/>
            <person name="Davey J."/>
            <person name="Forrester S."/>
        </authorList>
    </citation>
    <scope>NUCLEOTIDE SEQUENCE [LARGE SCALE GENOMIC DNA]</scope>
    <source>
        <strain evidence="3">Crithidia deanei Carvalho (ATCC PRA-265)</strain>
    </source>
</reference>
<organism evidence="2 3">
    <name type="scientific">Angomonas deanei</name>
    <dbReference type="NCBI Taxonomy" id="59799"/>
    <lineage>
        <taxon>Eukaryota</taxon>
        <taxon>Discoba</taxon>
        <taxon>Euglenozoa</taxon>
        <taxon>Kinetoplastea</taxon>
        <taxon>Metakinetoplastina</taxon>
        <taxon>Trypanosomatida</taxon>
        <taxon>Trypanosomatidae</taxon>
        <taxon>Strigomonadinae</taxon>
        <taxon>Angomonas</taxon>
    </lineage>
</organism>
<feature type="compositionally biased region" description="Low complexity" evidence="1">
    <location>
        <begin position="66"/>
        <end position="85"/>
    </location>
</feature>